<dbReference type="Gene3D" id="3.30.300.10">
    <property type="match status" value="3"/>
</dbReference>
<feature type="domain" description="S-adenosylmethionine synthetase N-terminal" evidence="13">
    <location>
        <begin position="6"/>
        <end position="102"/>
    </location>
</feature>
<feature type="binding site" evidence="10">
    <location>
        <position position="253"/>
    </location>
    <ligand>
        <name>L-methionine</name>
        <dbReference type="ChEBI" id="CHEBI:57844"/>
        <note>ligand shared between two neighboring subunits</note>
    </ligand>
</feature>
<evidence type="ECO:0000256" key="5">
    <source>
        <dbReference type="ARBA" id="ARBA00022723"/>
    </source>
</evidence>
<dbReference type="InterPro" id="IPR022631">
    <property type="entry name" value="ADOMET_SYNTHASE_CS"/>
</dbReference>
<dbReference type="GO" id="GO:0005737">
    <property type="term" value="C:cytoplasm"/>
    <property type="evidence" value="ECO:0007669"/>
    <property type="project" value="UniProtKB-SubCell"/>
</dbReference>
<keyword evidence="5 10" id="KW-0479">Metal-binding</keyword>
<evidence type="ECO:0000256" key="7">
    <source>
        <dbReference type="ARBA" id="ARBA00022840"/>
    </source>
</evidence>
<evidence type="ECO:0000256" key="1">
    <source>
        <dbReference type="ARBA" id="ARBA00005224"/>
    </source>
</evidence>
<comment type="catalytic activity">
    <reaction evidence="10">
        <text>L-methionine + ATP + H2O = S-adenosyl-L-methionine + phosphate + diphosphate</text>
        <dbReference type="Rhea" id="RHEA:21080"/>
        <dbReference type="ChEBI" id="CHEBI:15377"/>
        <dbReference type="ChEBI" id="CHEBI:30616"/>
        <dbReference type="ChEBI" id="CHEBI:33019"/>
        <dbReference type="ChEBI" id="CHEBI:43474"/>
        <dbReference type="ChEBI" id="CHEBI:57844"/>
        <dbReference type="ChEBI" id="CHEBI:59789"/>
        <dbReference type="EC" id="2.5.1.6"/>
    </reaction>
</comment>
<dbReference type="InterPro" id="IPR022629">
    <property type="entry name" value="S-AdoMet_synt_central"/>
</dbReference>
<dbReference type="InterPro" id="IPR002133">
    <property type="entry name" value="S-AdoMet_synthetase"/>
</dbReference>
<dbReference type="GO" id="GO:0000287">
    <property type="term" value="F:magnesium ion binding"/>
    <property type="evidence" value="ECO:0007669"/>
    <property type="project" value="UniProtKB-UniRule"/>
</dbReference>
<keyword evidence="9 10" id="KW-0630">Potassium</keyword>
<comment type="pathway">
    <text evidence="1 10">Amino-acid biosynthesis; S-adenosyl-L-methionine biosynthesis; S-adenosyl-L-methionine from L-methionine: step 1/1.</text>
</comment>
<evidence type="ECO:0000259" key="13">
    <source>
        <dbReference type="Pfam" id="PF00438"/>
    </source>
</evidence>
<dbReference type="FunFam" id="3.30.300.10:FF:000003">
    <property type="entry name" value="S-adenosylmethionine synthase"/>
    <property type="match status" value="1"/>
</dbReference>
<feature type="binding site" evidence="10">
    <location>
        <position position="19"/>
    </location>
    <ligand>
        <name>Mg(2+)</name>
        <dbReference type="ChEBI" id="CHEBI:18420"/>
    </ligand>
</feature>
<feature type="binding site" evidence="10">
    <location>
        <position position="253"/>
    </location>
    <ligand>
        <name>ATP</name>
        <dbReference type="ChEBI" id="CHEBI:30616"/>
        <note>ligand shared between two neighboring subunits</note>
    </ligand>
</feature>
<keyword evidence="10" id="KW-0963">Cytoplasm</keyword>
<feature type="binding site" description="in other chain" evidence="10">
    <location>
        <position position="17"/>
    </location>
    <ligand>
        <name>ATP</name>
        <dbReference type="ChEBI" id="CHEBI:30616"/>
        <note>ligand shared between two neighboring subunits</note>
    </ligand>
</feature>
<dbReference type="SUPFAM" id="SSF55973">
    <property type="entry name" value="S-adenosylmethionine synthetase"/>
    <property type="match status" value="3"/>
</dbReference>
<evidence type="ECO:0000256" key="11">
    <source>
        <dbReference type="RuleBase" id="RU000542"/>
    </source>
</evidence>
<dbReference type="InterPro" id="IPR022636">
    <property type="entry name" value="S-AdoMet_synthetase_sfam"/>
</dbReference>
<protein>
    <recommendedName>
        <fullName evidence="10">S-adenosylmethionine synthase</fullName>
        <shortName evidence="10">AdoMet synthase</shortName>
        <ecNumber evidence="10">2.5.1.6</ecNumber>
    </recommendedName>
    <alternativeName>
        <fullName evidence="10">MAT</fullName>
    </alternativeName>
    <alternativeName>
        <fullName evidence="10">Methionine adenosyltransferase</fullName>
    </alternativeName>
</protein>
<feature type="binding site" description="in other chain" evidence="10">
    <location>
        <position position="58"/>
    </location>
    <ligand>
        <name>L-methionine</name>
        <dbReference type="ChEBI" id="CHEBI:57844"/>
        <note>ligand shared between two neighboring subunits</note>
    </ligand>
</feature>
<evidence type="ECO:0000256" key="4">
    <source>
        <dbReference type="ARBA" id="ARBA00022679"/>
    </source>
</evidence>
<dbReference type="EC" id="2.5.1.6" evidence="10"/>
<name>A0A2X0R0X0_BROTH</name>
<feature type="binding site" evidence="10">
    <location>
        <position position="280"/>
    </location>
    <ligand>
        <name>ATP</name>
        <dbReference type="ChEBI" id="CHEBI:30616"/>
        <note>ligand shared between two neighboring subunits</note>
    </ligand>
</feature>
<dbReference type="Pfam" id="PF02772">
    <property type="entry name" value="S-AdoMet_synt_M"/>
    <property type="match status" value="1"/>
</dbReference>
<feature type="binding site" description="in other chain" evidence="10">
    <location>
        <begin position="259"/>
        <end position="260"/>
    </location>
    <ligand>
        <name>ATP</name>
        <dbReference type="ChEBI" id="CHEBI:30616"/>
        <note>ligand shared between two neighboring subunits</note>
    </ligand>
</feature>
<keyword evidence="8 10" id="KW-0460">Magnesium</keyword>
<evidence type="ECO:0000256" key="10">
    <source>
        <dbReference type="HAMAP-Rule" id="MF_00086"/>
    </source>
</evidence>
<dbReference type="Pfam" id="PF02773">
    <property type="entry name" value="S-AdoMet_synt_C"/>
    <property type="match status" value="1"/>
</dbReference>
<comment type="cofactor">
    <cofactor evidence="10">
        <name>K(+)</name>
        <dbReference type="ChEBI" id="CHEBI:29103"/>
    </cofactor>
    <text evidence="10">Binds 1 potassium ion per subunit.</text>
</comment>
<dbReference type="NCBIfam" id="TIGR01034">
    <property type="entry name" value="metK"/>
    <property type="match status" value="1"/>
</dbReference>
<feature type="binding site" description="in other chain" evidence="10">
    <location>
        <begin position="177"/>
        <end position="179"/>
    </location>
    <ligand>
        <name>ATP</name>
        <dbReference type="ChEBI" id="CHEBI:30616"/>
        <note>ligand shared between two neighboring subunits</note>
    </ligand>
</feature>
<feature type="binding site" description="in other chain" evidence="10">
    <location>
        <position position="284"/>
    </location>
    <ligand>
        <name>L-methionine</name>
        <dbReference type="ChEBI" id="CHEBI:57844"/>
        <note>ligand shared between two neighboring subunits</note>
    </ligand>
</feature>
<dbReference type="AlphaFoldDB" id="A0A2X0R0X0"/>
<comment type="cofactor">
    <cofactor evidence="10">
        <name>Mg(2+)</name>
        <dbReference type="ChEBI" id="CHEBI:18420"/>
    </cofactor>
    <text evidence="10">Binds 2 divalent ions per subunit.</text>
</comment>
<keyword evidence="7 10" id="KW-0067">ATP-binding</keyword>
<sequence>MTKNRRLFTSESVSEGHPDKMADQISDAILDAILEKDPMARVACETTVTTGIVLVAGEISTSTYVDIPAVVRQTIREIGYTRAKYGFDASTCSVLTAIDEQSSDIAQGVDVALESRDGEIVEEDIDAIGAGDQGLMFGFATNETEELMPLPISLAHALARRVAKLRKENIVDYLRPDSKTQVTVEYNEDGTPARVDTIVISTQHHPDVEQSTIHEDMRKLVIDEVIPAALLDDETKYFINPTGRFVIGGPQGDCGLTGRKIIVDTYGGYARHGGGAFSGKDATKVDRSGAYAARYVAKNIVAAGLADKVEVQIAYAIGVAKPVSISVNAFGTSSYSEDELIDAVNATFDLRPAGIIKMLDLRRPIYRQTAAYGHFGRLDLDLPWEKTDRITALKDALK</sequence>
<dbReference type="HAMAP" id="MF_00086">
    <property type="entry name" value="S_AdoMet_synth1"/>
    <property type="match status" value="1"/>
</dbReference>
<feature type="binding site" evidence="10">
    <location>
        <position position="276"/>
    </location>
    <ligand>
        <name>ATP</name>
        <dbReference type="ChEBI" id="CHEBI:30616"/>
        <note>ligand shared between two neighboring subunits</note>
    </ligand>
</feature>
<keyword evidence="4 10" id="KW-0808">Transferase</keyword>
<feature type="region of interest" description="Flexible loop" evidence="10">
    <location>
        <begin position="101"/>
        <end position="111"/>
    </location>
</feature>
<dbReference type="EMBL" id="OUNC01000010">
    <property type="protein sequence ID" value="SPP27690.1"/>
    <property type="molecule type" value="Genomic_DNA"/>
</dbReference>
<gene>
    <name evidence="10 16" type="primary">metK</name>
    <name evidence="16" type="ORF">BTBSAS_180042</name>
</gene>
<evidence type="ECO:0000256" key="9">
    <source>
        <dbReference type="ARBA" id="ARBA00022958"/>
    </source>
</evidence>
<keyword evidence="6 10" id="KW-0547">Nucleotide-binding</keyword>
<evidence type="ECO:0000313" key="17">
    <source>
        <dbReference type="Proteomes" id="UP000270190"/>
    </source>
</evidence>
<dbReference type="PANTHER" id="PTHR11964">
    <property type="entry name" value="S-ADENOSYLMETHIONINE SYNTHETASE"/>
    <property type="match status" value="1"/>
</dbReference>
<dbReference type="Proteomes" id="UP000270190">
    <property type="component" value="Unassembled WGS sequence"/>
</dbReference>
<evidence type="ECO:0000256" key="2">
    <source>
        <dbReference type="ARBA" id="ARBA00009685"/>
    </source>
</evidence>
<dbReference type="UniPathway" id="UPA00315">
    <property type="reaction ID" value="UER00080"/>
</dbReference>
<accession>A0A2X0R0X0</accession>
<organism evidence="16 17">
    <name type="scientific">Brochothrix thermosphacta</name>
    <name type="common">Microbacterium thermosphactum</name>
    <dbReference type="NCBI Taxonomy" id="2756"/>
    <lineage>
        <taxon>Bacteria</taxon>
        <taxon>Bacillati</taxon>
        <taxon>Bacillota</taxon>
        <taxon>Bacilli</taxon>
        <taxon>Bacillales</taxon>
        <taxon>Listeriaceae</taxon>
        <taxon>Brochothrix</taxon>
    </lineage>
</organism>
<comment type="subcellular location">
    <subcellularLocation>
        <location evidence="10 11">Cytoplasm</location>
    </subcellularLocation>
</comment>
<dbReference type="FunFam" id="3.30.300.10:FF:000004">
    <property type="entry name" value="S-adenosylmethionine synthase"/>
    <property type="match status" value="1"/>
</dbReference>
<evidence type="ECO:0000256" key="12">
    <source>
        <dbReference type="RuleBase" id="RU004462"/>
    </source>
</evidence>
<feature type="binding site" evidence="10">
    <location>
        <position position="45"/>
    </location>
    <ligand>
        <name>K(+)</name>
        <dbReference type="ChEBI" id="CHEBI:29103"/>
    </ligand>
</feature>
<dbReference type="PIRSF" id="PIRSF000497">
    <property type="entry name" value="MAT"/>
    <property type="match status" value="1"/>
</dbReference>
<evidence type="ECO:0000256" key="8">
    <source>
        <dbReference type="ARBA" id="ARBA00022842"/>
    </source>
</evidence>
<keyword evidence="3 10" id="KW-0554">One-carbon metabolism</keyword>
<dbReference type="GO" id="GO:0006730">
    <property type="term" value="P:one-carbon metabolic process"/>
    <property type="evidence" value="ECO:0007669"/>
    <property type="project" value="UniProtKB-KW"/>
</dbReference>
<dbReference type="CDD" id="cd18079">
    <property type="entry name" value="S-AdoMet_synt"/>
    <property type="match status" value="1"/>
</dbReference>
<comment type="similarity">
    <text evidence="2 10 12">Belongs to the AdoMet synthase family.</text>
</comment>
<comment type="function">
    <text evidence="10">Catalyzes the formation of S-adenosylmethionine (AdoMet) from methionine and ATP. The overall synthetic reaction is composed of two sequential steps, AdoMet formation and the subsequent tripolyphosphate hydrolysis which occurs prior to release of AdoMet from the enzyme.</text>
</comment>
<dbReference type="InterPro" id="IPR022628">
    <property type="entry name" value="S-AdoMet_synt_N"/>
</dbReference>
<evidence type="ECO:0000259" key="14">
    <source>
        <dbReference type="Pfam" id="PF02772"/>
    </source>
</evidence>
<dbReference type="GO" id="GO:0006556">
    <property type="term" value="P:S-adenosylmethionine biosynthetic process"/>
    <property type="evidence" value="ECO:0007669"/>
    <property type="project" value="UniProtKB-UniRule"/>
</dbReference>
<dbReference type="PROSITE" id="PS00376">
    <property type="entry name" value="ADOMET_SYNTHASE_1"/>
    <property type="match status" value="1"/>
</dbReference>
<evidence type="ECO:0000256" key="6">
    <source>
        <dbReference type="ARBA" id="ARBA00022741"/>
    </source>
</evidence>
<dbReference type="InterPro" id="IPR022630">
    <property type="entry name" value="S-AdoMet_synt_C"/>
</dbReference>
<evidence type="ECO:0000256" key="3">
    <source>
        <dbReference type="ARBA" id="ARBA00022563"/>
    </source>
</evidence>
<dbReference type="Pfam" id="PF00438">
    <property type="entry name" value="S-AdoMet_synt_N"/>
    <property type="match status" value="1"/>
</dbReference>
<dbReference type="GO" id="GO:0004478">
    <property type="term" value="F:methionine adenosyltransferase activity"/>
    <property type="evidence" value="ECO:0007669"/>
    <property type="project" value="UniProtKB-UniRule"/>
</dbReference>
<evidence type="ECO:0000313" key="16">
    <source>
        <dbReference type="EMBL" id="SPP27690.1"/>
    </source>
</evidence>
<dbReference type="GO" id="GO:0005524">
    <property type="term" value="F:ATP binding"/>
    <property type="evidence" value="ECO:0007669"/>
    <property type="project" value="UniProtKB-UniRule"/>
</dbReference>
<feature type="domain" description="S-adenosylmethionine synthetase C-terminal" evidence="15">
    <location>
        <begin position="247"/>
        <end position="386"/>
    </location>
</feature>
<reference evidence="17" key="1">
    <citation type="submission" date="2018-04" db="EMBL/GenBank/DDBJ databases">
        <authorList>
            <person name="Illikoud N."/>
        </authorList>
    </citation>
    <scope>NUCLEOTIDE SEQUENCE [LARGE SCALE GENOMIC DNA]</scope>
</reference>
<feature type="binding site" description="in other chain" evidence="10">
    <location>
        <position position="101"/>
    </location>
    <ligand>
        <name>L-methionine</name>
        <dbReference type="ChEBI" id="CHEBI:57844"/>
        <note>ligand shared between two neighboring subunits</note>
    </ligand>
</feature>
<dbReference type="RefSeq" id="WP_069134593.1">
    <property type="nucleotide sequence ID" value="NZ_CBCPKC010000001.1"/>
</dbReference>
<proteinExistence type="inferred from homology"/>
<feature type="domain" description="S-adenosylmethionine synthetase central" evidence="14">
    <location>
        <begin position="128"/>
        <end position="245"/>
    </location>
</feature>
<dbReference type="PROSITE" id="PS00377">
    <property type="entry name" value="ADOMET_SYNTHASE_2"/>
    <property type="match status" value="1"/>
</dbReference>
<comment type="subunit">
    <text evidence="10">Homotetramer; dimer of dimers.</text>
</comment>
<evidence type="ECO:0000259" key="15">
    <source>
        <dbReference type="Pfam" id="PF02773"/>
    </source>
</evidence>
<feature type="binding site" description="in other chain" evidence="10">
    <location>
        <begin position="244"/>
        <end position="245"/>
    </location>
    <ligand>
        <name>ATP</name>
        <dbReference type="ChEBI" id="CHEBI:30616"/>
        <note>ligand shared between two neighboring subunits</note>
    </ligand>
</feature>